<accession>A0A0G1KVW4</accession>
<organism evidence="5 6">
    <name type="scientific">Candidatus Collierbacteria bacterium GW2011_GWB2_44_22</name>
    <dbReference type="NCBI Taxonomy" id="1618387"/>
    <lineage>
        <taxon>Bacteria</taxon>
        <taxon>Candidatus Collieribacteriota</taxon>
    </lineage>
</organism>
<dbReference type="Pfam" id="PF01084">
    <property type="entry name" value="Ribosomal_S18"/>
    <property type="match status" value="1"/>
</dbReference>
<dbReference type="NCBIfam" id="TIGR00165">
    <property type="entry name" value="S18"/>
    <property type="match status" value="1"/>
</dbReference>
<proteinExistence type="inferred from homology"/>
<dbReference type="EMBL" id="LCIH01000005">
    <property type="protein sequence ID" value="KKT52064.1"/>
    <property type="molecule type" value="Genomic_DNA"/>
</dbReference>
<evidence type="ECO:0000256" key="1">
    <source>
        <dbReference type="ARBA" id="ARBA00005589"/>
    </source>
</evidence>
<dbReference type="GO" id="GO:0022627">
    <property type="term" value="C:cytosolic small ribosomal subunit"/>
    <property type="evidence" value="ECO:0007669"/>
    <property type="project" value="TreeGrafter"/>
</dbReference>
<dbReference type="InterPro" id="IPR036870">
    <property type="entry name" value="Ribosomal_bS18_sf"/>
</dbReference>
<evidence type="ECO:0000256" key="2">
    <source>
        <dbReference type="ARBA" id="ARBA00022980"/>
    </source>
</evidence>
<dbReference type="SUPFAM" id="SSF46911">
    <property type="entry name" value="Ribosomal protein S18"/>
    <property type="match status" value="1"/>
</dbReference>
<name>A0A0G1KVW4_9BACT</name>
<protein>
    <submittedName>
        <fullName evidence="5">30S ribosomal protein S18</fullName>
    </submittedName>
</protein>
<evidence type="ECO:0000313" key="6">
    <source>
        <dbReference type="Proteomes" id="UP000034006"/>
    </source>
</evidence>
<sequence>MIQKKKIRKSSKPCPFCVKKAEPVYSDLESLAVGISPKKRIVSRWTTGVCEKHQLRLARAIKRSRHLALLPFTDKV</sequence>
<dbReference type="GO" id="GO:0006412">
    <property type="term" value="P:translation"/>
    <property type="evidence" value="ECO:0007669"/>
    <property type="project" value="InterPro"/>
</dbReference>
<dbReference type="PANTHER" id="PTHR13479">
    <property type="entry name" value="30S RIBOSOMAL PROTEIN S18"/>
    <property type="match status" value="1"/>
</dbReference>
<dbReference type="Proteomes" id="UP000034006">
    <property type="component" value="Unassembled WGS sequence"/>
</dbReference>
<dbReference type="GO" id="GO:0070181">
    <property type="term" value="F:small ribosomal subunit rRNA binding"/>
    <property type="evidence" value="ECO:0007669"/>
    <property type="project" value="TreeGrafter"/>
</dbReference>
<dbReference type="GO" id="GO:0003735">
    <property type="term" value="F:structural constituent of ribosome"/>
    <property type="evidence" value="ECO:0007669"/>
    <property type="project" value="InterPro"/>
</dbReference>
<evidence type="ECO:0000256" key="4">
    <source>
        <dbReference type="RuleBase" id="RU003910"/>
    </source>
</evidence>
<keyword evidence="2 4" id="KW-0689">Ribosomal protein</keyword>
<dbReference type="PRINTS" id="PR00974">
    <property type="entry name" value="RIBOSOMALS18"/>
</dbReference>
<dbReference type="STRING" id="1618387.UW44_C0005G0106"/>
<reference evidence="5 6" key="1">
    <citation type="journal article" date="2015" name="Nature">
        <title>rRNA introns, odd ribosomes, and small enigmatic genomes across a large radiation of phyla.</title>
        <authorList>
            <person name="Brown C.T."/>
            <person name="Hug L.A."/>
            <person name="Thomas B.C."/>
            <person name="Sharon I."/>
            <person name="Castelle C.J."/>
            <person name="Singh A."/>
            <person name="Wilkins M.J."/>
            <person name="Williams K.H."/>
            <person name="Banfield J.F."/>
        </authorList>
    </citation>
    <scope>NUCLEOTIDE SEQUENCE [LARGE SCALE GENOMIC DNA]</scope>
</reference>
<dbReference type="InterPro" id="IPR001648">
    <property type="entry name" value="Ribosomal_bS18"/>
</dbReference>
<keyword evidence="3 4" id="KW-0687">Ribonucleoprotein</keyword>
<dbReference type="Gene3D" id="4.10.640.10">
    <property type="entry name" value="Ribosomal protein S18"/>
    <property type="match status" value="1"/>
</dbReference>
<dbReference type="AlphaFoldDB" id="A0A0G1KVW4"/>
<comment type="similarity">
    <text evidence="1 4">Belongs to the bacterial ribosomal protein bS18 family.</text>
</comment>
<dbReference type="PANTHER" id="PTHR13479:SF40">
    <property type="entry name" value="SMALL RIBOSOMAL SUBUNIT PROTEIN BS18M"/>
    <property type="match status" value="1"/>
</dbReference>
<evidence type="ECO:0000313" key="5">
    <source>
        <dbReference type="EMBL" id="KKT52064.1"/>
    </source>
</evidence>
<comment type="caution">
    <text evidence="5">The sequence shown here is derived from an EMBL/GenBank/DDBJ whole genome shotgun (WGS) entry which is preliminary data.</text>
</comment>
<gene>
    <name evidence="5" type="ORF">UW44_C0005G0106</name>
</gene>
<evidence type="ECO:0000256" key="3">
    <source>
        <dbReference type="ARBA" id="ARBA00023274"/>
    </source>
</evidence>